<evidence type="ECO:0000313" key="1">
    <source>
        <dbReference type="EMBL" id="MBC8596177.1"/>
    </source>
</evidence>
<proteinExistence type="predicted"/>
<dbReference type="RefSeq" id="WP_262431711.1">
    <property type="nucleotide sequence ID" value="NZ_JACRTE010000004.1"/>
</dbReference>
<sequence>MADIKFYDFELNLLHIDNAYSSVDWLLKFNDIGTFEAHFPINSPVTKLCMENEYIIAVQGDNQAVITGKKVSSDLTLYGRTPNWFLSKRVTPNFALMYYSPEFIAKQHVAAAMEDVSNFKIVRTSGFTTKIRFWRNVYNPTIKVVSECLARVSAGHKMWFDIGEKKLKYCAVKPSDTGLIISRTNLNAQNLSYTDDFQDSANGGYYEVTDESTSETSWTEIASDKTGLYRWVQVLGGDNEYDAKASLKSKSRKKDVKFDVRDLTYGKDYSLGDIVTVNSEFGGCIRSDRKQITEVNIWYENGNSGEKPVFSDTDL</sequence>
<evidence type="ECO:0000313" key="2">
    <source>
        <dbReference type="Proteomes" id="UP000647416"/>
    </source>
</evidence>
<name>A0A926FBD8_9FIRM</name>
<gene>
    <name evidence="1" type="ORF">H8706_04745</name>
</gene>
<reference evidence="1" key="1">
    <citation type="submission" date="2020-08" db="EMBL/GenBank/DDBJ databases">
        <title>Genome public.</title>
        <authorList>
            <person name="Liu C."/>
            <person name="Sun Q."/>
        </authorList>
    </citation>
    <scope>NUCLEOTIDE SEQUENCE</scope>
    <source>
        <strain evidence="1">NSJ-50</strain>
    </source>
</reference>
<organism evidence="1 2">
    <name type="scientific">Qingrenia yutianensis</name>
    <dbReference type="NCBI Taxonomy" id="2763676"/>
    <lineage>
        <taxon>Bacteria</taxon>
        <taxon>Bacillati</taxon>
        <taxon>Bacillota</taxon>
        <taxon>Clostridia</taxon>
        <taxon>Eubacteriales</taxon>
        <taxon>Oscillospiraceae</taxon>
        <taxon>Qingrenia</taxon>
    </lineage>
</organism>
<dbReference type="EMBL" id="JACRTE010000004">
    <property type="protein sequence ID" value="MBC8596177.1"/>
    <property type="molecule type" value="Genomic_DNA"/>
</dbReference>
<accession>A0A926FBD8</accession>
<dbReference type="AlphaFoldDB" id="A0A926FBD8"/>
<protein>
    <submittedName>
        <fullName evidence="1">Uncharacterized protein</fullName>
    </submittedName>
</protein>
<comment type="caution">
    <text evidence="1">The sequence shown here is derived from an EMBL/GenBank/DDBJ whole genome shotgun (WGS) entry which is preliminary data.</text>
</comment>
<dbReference type="Proteomes" id="UP000647416">
    <property type="component" value="Unassembled WGS sequence"/>
</dbReference>
<keyword evidence="2" id="KW-1185">Reference proteome</keyword>